<feature type="non-terminal residue" evidence="1">
    <location>
        <position position="1"/>
    </location>
</feature>
<dbReference type="EMBL" id="QNUK01000198">
    <property type="protein sequence ID" value="KAF5898467.1"/>
    <property type="molecule type" value="Genomic_DNA"/>
</dbReference>
<organism evidence="1 2">
    <name type="scientific">Clarias magur</name>
    <name type="common">Asian catfish</name>
    <name type="synonym">Macropteronotus magur</name>
    <dbReference type="NCBI Taxonomy" id="1594786"/>
    <lineage>
        <taxon>Eukaryota</taxon>
        <taxon>Metazoa</taxon>
        <taxon>Chordata</taxon>
        <taxon>Craniata</taxon>
        <taxon>Vertebrata</taxon>
        <taxon>Euteleostomi</taxon>
        <taxon>Actinopterygii</taxon>
        <taxon>Neopterygii</taxon>
        <taxon>Teleostei</taxon>
        <taxon>Ostariophysi</taxon>
        <taxon>Siluriformes</taxon>
        <taxon>Clariidae</taxon>
        <taxon>Clarias</taxon>
    </lineage>
</organism>
<proteinExistence type="predicted"/>
<sequence>EAIAGRVGCAGSMGCRNSTSLLIDVCFMIELFRRAVMLMSALWYHSRKRNPAKSHSSAKMN</sequence>
<evidence type="ECO:0000313" key="1">
    <source>
        <dbReference type="EMBL" id="KAF5898467.1"/>
    </source>
</evidence>
<evidence type="ECO:0000313" key="2">
    <source>
        <dbReference type="Proteomes" id="UP000727407"/>
    </source>
</evidence>
<comment type="caution">
    <text evidence="1">The sequence shown here is derived from an EMBL/GenBank/DDBJ whole genome shotgun (WGS) entry which is preliminary data.</text>
</comment>
<gene>
    <name evidence="1" type="ORF">DAT39_011817</name>
</gene>
<reference evidence="1" key="1">
    <citation type="submission" date="2020-07" db="EMBL/GenBank/DDBJ databases">
        <title>Clarias magur genome sequencing, assembly and annotation.</title>
        <authorList>
            <person name="Kushwaha B."/>
            <person name="Kumar R."/>
            <person name="Das P."/>
            <person name="Joshi C.G."/>
            <person name="Kumar D."/>
            <person name="Nagpure N.S."/>
            <person name="Pandey M."/>
            <person name="Agarwal S."/>
            <person name="Srivastava S."/>
            <person name="Singh M."/>
            <person name="Sahoo L."/>
            <person name="Jayasankar P."/>
            <person name="Meher P.K."/>
            <person name="Koringa P.G."/>
            <person name="Iquebal M.A."/>
            <person name="Das S.P."/>
            <person name="Bit A."/>
            <person name="Patnaik S."/>
            <person name="Patel N."/>
            <person name="Shah T.M."/>
            <person name="Hinsu A."/>
            <person name="Jena J.K."/>
        </authorList>
    </citation>
    <scope>NUCLEOTIDE SEQUENCE</scope>
    <source>
        <strain evidence="1">CIFAMagur01</strain>
        <tissue evidence="1">Testis</tissue>
    </source>
</reference>
<protein>
    <submittedName>
        <fullName evidence="1">Uncharacterized protein</fullName>
    </submittedName>
</protein>
<accession>A0A8J4UIA9</accession>
<dbReference type="AlphaFoldDB" id="A0A8J4UIA9"/>
<name>A0A8J4UIA9_CLAMG</name>
<keyword evidence="2" id="KW-1185">Reference proteome</keyword>
<dbReference type="Proteomes" id="UP000727407">
    <property type="component" value="Unassembled WGS sequence"/>
</dbReference>